<keyword evidence="2" id="KW-0805">Transcription regulation</keyword>
<dbReference type="InterPro" id="IPR003313">
    <property type="entry name" value="AraC-bd"/>
</dbReference>
<dbReference type="Gene3D" id="1.10.10.60">
    <property type="entry name" value="Homeodomain-like"/>
    <property type="match status" value="2"/>
</dbReference>
<keyword evidence="4" id="KW-0010">Activator</keyword>
<dbReference type="Gene3D" id="2.60.120.10">
    <property type="entry name" value="Jelly Rolls"/>
    <property type="match status" value="1"/>
</dbReference>
<keyword evidence="3" id="KW-0238">DNA-binding</keyword>
<evidence type="ECO:0000313" key="7">
    <source>
        <dbReference type="EMBL" id="CAB3733406.1"/>
    </source>
</evidence>
<evidence type="ECO:0000313" key="8">
    <source>
        <dbReference type="Proteomes" id="UP000494269"/>
    </source>
</evidence>
<evidence type="ECO:0000256" key="1">
    <source>
        <dbReference type="ARBA" id="ARBA00022491"/>
    </source>
</evidence>
<dbReference type="InterPro" id="IPR018060">
    <property type="entry name" value="HTH_AraC"/>
</dbReference>
<evidence type="ECO:0000256" key="5">
    <source>
        <dbReference type="ARBA" id="ARBA00023163"/>
    </source>
</evidence>
<evidence type="ECO:0000256" key="3">
    <source>
        <dbReference type="ARBA" id="ARBA00023125"/>
    </source>
</evidence>
<organism evidence="7 8">
    <name type="scientific">Achromobacter kerstersii</name>
    <dbReference type="NCBI Taxonomy" id="1353890"/>
    <lineage>
        <taxon>Bacteria</taxon>
        <taxon>Pseudomonadati</taxon>
        <taxon>Pseudomonadota</taxon>
        <taxon>Betaproteobacteria</taxon>
        <taxon>Burkholderiales</taxon>
        <taxon>Alcaligenaceae</taxon>
        <taxon>Achromobacter</taxon>
    </lineage>
</organism>
<proteinExistence type="predicted"/>
<dbReference type="InterPro" id="IPR020449">
    <property type="entry name" value="Tscrpt_reg_AraC-type_HTH"/>
</dbReference>
<dbReference type="CDD" id="cd06124">
    <property type="entry name" value="cupin_NimR-like_N"/>
    <property type="match status" value="1"/>
</dbReference>
<dbReference type="PANTHER" id="PTHR11019">
    <property type="entry name" value="HTH-TYPE TRANSCRIPTIONAL REGULATOR NIMR"/>
    <property type="match status" value="1"/>
</dbReference>
<dbReference type="PANTHER" id="PTHR11019:SF159">
    <property type="entry name" value="TRANSCRIPTIONAL REGULATOR-RELATED"/>
    <property type="match status" value="1"/>
</dbReference>
<keyword evidence="5" id="KW-0804">Transcription</keyword>
<dbReference type="PRINTS" id="PR00032">
    <property type="entry name" value="HTHARAC"/>
</dbReference>
<dbReference type="SUPFAM" id="SSF46689">
    <property type="entry name" value="Homeodomain-like"/>
    <property type="match status" value="1"/>
</dbReference>
<dbReference type="GO" id="GO:0043565">
    <property type="term" value="F:sequence-specific DNA binding"/>
    <property type="evidence" value="ECO:0007669"/>
    <property type="project" value="InterPro"/>
</dbReference>
<keyword evidence="8" id="KW-1185">Reference proteome</keyword>
<keyword evidence="1" id="KW-0678">Repressor</keyword>
<dbReference type="EMBL" id="CADIJQ010000010">
    <property type="protein sequence ID" value="CAB3733406.1"/>
    <property type="molecule type" value="Genomic_DNA"/>
</dbReference>
<sequence>MRNTHIDHYDSLDRAVVAIGNDYAPGTLLPAHAHRRAQLLYGATGVMQVTTRDGNWVVPPQRAVWIPAGVTHQVRMLDVSTRSAYLEPGSARAQRTACEVIEVSPLLRQLLLDAVDMPADYELAGRDGALAALLVHEVDRASVLPLHIPVPRDKRLAALCRAFIAAPDARQPPQGWADRLHMSPRTFSRHFHAHTGMSFSEWRQRACVVLALARLAAGEAVTAIALDFGYQSPAAFSTMFRRVLGRSPTEFLRQG</sequence>
<gene>
    <name evidence="7" type="primary">nimR_6</name>
    <name evidence="7" type="ORF">LMG3441_04883</name>
</gene>
<accession>A0A6S7AIV7</accession>
<evidence type="ECO:0000256" key="4">
    <source>
        <dbReference type="ARBA" id="ARBA00023159"/>
    </source>
</evidence>
<dbReference type="PROSITE" id="PS00041">
    <property type="entry name" value="HTH_ARAC_FAMILY_1"/>
    <property type="match status" value="1"/>
</dbReference>
<protein>
    <submittedName>
        <fullName evidence="7">HTH-type transcriptional regulator NimR</fullName>
    </submittedName>
</protein>
<name>A0A6S7AIV7_9BURK</name>
<dbReference type="SMART" id="SM00342">
    <property type="entry name" value="HTH_ARAC"/>
    <property type="match status" value="1"/>
</dbReference>
<evidence type="ECO:0000259" key="6">
    <source>
        <dbReference type="PROSITE" id="PS01124"/>
    </source>
</evidence>
<dbReference type="Proteomes" id="UP000494269">
    <property type="component" value="Unassembled WGS sequence"/>
</dbReference>
<dbReference type="GO" id="GO:0003700">
    <property type="term" value="F:DNA-binding transcription factor activity"/>
    <property type="evidence" value="ECO:0007669"/>
    <property type="project" value="InterPro"/>
</dbReference>
<dbReference type="PROSITE" id="PS01124">
    <property type="entry name" value="HTH_ARAC_FAMILY_2"/>
    <property type="match status" value="1"/>
</dbReference>
<feature type="domain" description="HTH araC/xylS-type" evidence="6">
    <location>
        <begin position="177"/>
        <end position="254"/>
    </location>
</feature>
<dbReference type="InterPro" id="IPR014710">
    <property type="entry name" value="RmlC-like_jellyroll"/>
</dbReference>
<dbReference type="RefSeq" id="WP_175171303.1">
    <property type="nucleotide sequence ID" value="NZ_CADIJQ010000010.1"/>
</dbReference>
<dbReference type="FunFam" id="1.10.10.60:FF:000132">
    <property type="entry name" value="AraC family transcriptional regulator"/>
    <property type="match status" value="1"/>
</dbReference>
<reference evidence="7 8" key="1">
    <citation type="submission" date="2020-04" db="EMBL/GenBank/DDBJ databases">
        <authorList>
            <person name="De Canck E."/>
        </authorList>
    </citation>
    <scope>NUCLEOTIDE SEQUENCE [LARGE SCALE GENOMIC DNA]</scope>
    <source>
        <strain evidence="7 8">LMG 3441</strain>
    </source>
</reference>
<dbReference type="Pfam" id="PF02311">
    <property type="entry name" value="AraC_binding"/>
    <property type="match status" value="1"/>
</dbReference>
<dbReference type="InterPro" id="IPR018062">
    <property type="entry name" value="HTH_AraC-typ_CS"/>
</dbReference>
<dbReference type="Pfam" id="PF12833">
    <property type="entry name" value="HTH_18"/>
    <property type="match status" value="1"/>
</dbReference>
<dbReference type="InterPro" id="IPR009057">
    <property type="entry name" value="Homeodomain-like_sf"/>
</dbReference>
<dbReference type="AlphaFoldDB" id="A0A6S7AIV7"/>
<dbReference type="InterPro" id="IPR011051">
    <property type="entry name" value="RmlC_Cupin_sf"/>
</dbReference>
<dbReference type="SUPFAM" id="SSF51182">
    <property type="entry name" value="RmlC-like cupins"/>
    <property type="match status" value="1"/>
</dbReference>
<evidence type="ECO:0000256" key="2">
    <source>
        <dbReference type="ARBA" id="ARBA00023015"/>
    </source>
</evidence>